<keyword evidence="3" id="KW-1185">Reference proteome</keyword>
<keyword evidence="1" id="KW-0472">Membrane</keyword>
<accession>A0A8J4VNI6</accession>
<dbReference type="EMBL" id="JRKL02003463">
    <property type="protein sequence ID" value="KAF3955166.1"/>
    <property type="molecule type" value="Genomic_DNA"/>
</dbReference>
<organism evidence="2 3">
    <name type="scientific">Castanea mollissima</name>
    <name type="common">Chinese chestnut</name>
    <dbReference type="NCBI Taxonomy" id="60419"/>
    <lineage>
        <taxon>Eukaryota</taxon>
        <taxon>Viridiplantae</taxon>
        <taxon>Streptophyta</taxon>
        <taxon>Embryophyta</taxon>
        <taxon>Tracheophyta</taxon>
        <taxon>Spermatophyta</taxon>
        <taxon>Magnoliopsida</taxon>
        <taxon>eudicotyledons</taxon>
        <taxon>Gunneridae</taxon>
        <taxon>Pentapetalae</taxon>
        <taxon>rosids</taxon>
        <taxon>fabids</taxon>
        <taxon>Fagales</taxon>
        <taxon>Fagaceae</taxon>
        <taxon>Castanea</taxon>
    </lineage>
</organism>
<protein>
    <submittedName>
        <fullName evidence="2">Uncharacterized protein</fullName>
    </submittedName>
</protein>
<evidence type="ECO:0000313" key="3">
    <source>
        <dbReference type="Proteomes" id="UP000737018"/>
    </source>
</evidence>
<proteinExistence type="predicted"/>
<keyword evidence="1" id="KW-0812">Transmembrane</keyword>
<keyword evidence="1" id="KW-1133">Transmembrane helix</keyword>
<evidence type="ECO:0000313" key="2">
    <source>
        <dbReference type="EMBL" id="KAF3955166.1"/>
    </source>
</evidence>
<name>A0A8J4VNI6_9ROSI</name>
<sequence length="82" mass="9419">MELASLTQTNISLPFITTAANGPKHIDTTLRRTNLFKRLSSIIVFPLLSILVNICFFSLCEAIRLPLWYTFHEEHTSKLKEL</sequence>
<dbReference type="Proteomes" id="UP000737018">
    <property type="component" value="Unassembled WGS sequence"/>
</dbReference>
<feature type="transmembrane region" description="Helical" evidence="1">
    <location>
        <begin position="39"/>
        <end position="59"/>
    </location>
</feature>
<gene>
    <name evidence="2" type="ORF">CMV_019584</name>
</gene>
<evidence type="ECO:0000256" key="1">
    <source>
        <dbReference type="SAM" id="Phobius"/>
    </source>
</evidence>
<dbReference type="OrthoDB" id="3221276at2759"/>
<reference evidence="2" key="1">
    <citation type="submission" date="2020-03" db="EMBL/GenBank/DDBJ databases">
        <title>Castanea mollissima Vanexum genome sequencing.</title>
        <authorList>
            <person name="Staton M."/>
        </authorList>
    </citation>
    <scope>NUCLEOTIDE SEQUENCE</scope>
    <source>
        <tissue evidence="2">Leaf</tissue>
    </source>
</reference>
<comment type="caution">
    <text evidence="2">The sequence shown here is derived from an EMBL/GenBank/DDBJ whole genome shotgun (WGS) entry which is preliminary data.</text>
</comment>
<dbReference type="AlphaFoldDB" id="A0A8J4VNI6"/>